<reference evidence="1" key="1">
    <citation type="submission" date="2023-07" db="EMBL/GenBank/DDBJ databases">
        <title>A chromosome-level genome assembly of Lolium multiflorum.</title>
        <authorList>
            <person name="Chen Y."/>
            <person name="Copetti D."/>
            <person name="Kolliker R."/>
            <person name="Studer B."/>
        </authorList>
    </citation>
    <scope>NUCLEOTIDE SEQUENCE</scope>
    <source>
        <strain evidence="1">02402/16</strain>
        <tissue evidence="1">Leaf</tissue>
    </source>
</reference>
<keyword evidence="2" id="KW-1185">Reference proteome</keyword>
<dbReference type="PANTHER" id="PTHR47481">
    <property type="match status" value="1"/>
</dbReference>
<comment type="caution">
    <text evidence="1">The sequence shown here is derived from an EMBL/GenBank/DDBJ whole genome shotgun (WGS) entry which is preliminary data.</text>
</comment>
<protein>
    <submittedName>
        <fullName evidence="1">Uncharacterized protein</fullName>
    </submittedName>
</protein>
<evidence type="ECO:0000313" key="1">
    <source>
        <dbReference type="EMBL" id="KAK1699046.1"/>
    </source>
</evidence>
<accession>A0AAD8X723</accession>
<gene>
    <name evidence="1" type="ORF">QYE76_015743</name>
</gene>
<dbReference type="EMBL" id="JAUUTY010000001">
    <property type="protein sequence ID" value="KAK1699046.1"/>
    <property type="molecule type" value="Genomic_DNA"/>
</dbReference>
<proteinExistence type="predicted"/>
<organism evidence="1 2">
    <name type="scientific">Lolium multiflorum</name>
    <name type="common">Italian ryegrass</name>
    <name type="synonym">Lolium perenne subsp. multiflorum</name>
    <dbReference type="NCBI Taxonomy" id="4521"/>
    <lineage>
        <taxon>Eukaryota</taxon>
        <taxon>Viridiplantae</taxon>
        <taxon>Streptophyta</taxon>
        <taxon>Embryophyta</taxon>
        <taxon>Tracheophyta</taxon>
        <taxon>Spermatophyta</taxon>
        <taxon>Magnoliopsida</taxon>
        <taxon>Liliopsida</taxon>
        <taxon>Poales</taxon>
        <taxon>Poaceae</taxon>
        <taxon>BOP clade</taxon>
        <taxon>Pooideae</taxon>
        <taxon>Poodae</taxon>
        <taxon>Poeae</taxon>
        <taxon>Poeae Chloroplast Group 2 (Poeae type)</taxon>
        <taxon>Loliodinae</taxon>
        <taxon>Loliinae</taxon>
        <taxon>Lolium</taxon>
    </lineage>
</organism>
<dbReference type="AlphaFoldDB" id="A0AAD8X723"/>
<dbReference type="PANTHER" id="PTHR47481:SF31">
    <property type="entry name" value="OS01G0873500 PROTEIN"/>
    <property type="match status" value="1"/>
</dbReference>
<dbReference type="Proteomes" id="UP001231189">
    <property type="component" value="Unassembled WGS sequence"/>
</dbReference>
<evidence type="ECO:0000313" key="2">
    <source>
        <dbReference type="Proteomes" id="UP001231189"/>
    </source>
</evidence>
<name>A0AAD8X723_LOLMU</name>
<sequence>MSNSSSTTGLTSAGYLPASLAALLNRPLDHAAMTGQSIGTVAVGWLFSHPPSTSSSAAPSSMQLQVLGTSAGSSTAAAASADPPLSASQPAAFAVAAPSAVQSPAPDSSGLLPAPYHFGNHITIKLSPENYIFWRAQANLSSIQGSLTPGVAGLVVFAKTSHEAWSILEKTFSAQSQARANALRRQLGECEKLDLSV</sequence>